<keyword evidence="1" id="KW-1003">Cell membrane</keyword>
<keyword evidence="3" id="KW-0472">Membrane</keyword>
<evidence type="ECO:0000256" key="3">
    <source>
        <dbReference type="ARBA" id="ARBA00023136"/>
    </source>
</evidence>
<dbReference type="Gene3D" id="3.40.190.10">
    <property type="entry name" value="Periplasmic binding protein-like II"/>
    <property type="match status" value="2"/>
</dbReference>
<name>A0A3D9I8L3_9BACL</name>
<protein>
    <submittedName>
        <fullName evidence="8">Carbohydrate ABC transporter substrate-binding protein (CUT1 family)</fullName>
    </submittedName>
</protein>
<gene>
    <name evidence="8" type="ORF">DFP98_13650</name>
</gene>
<evidence type="ECO:0000256" key="2">
    <source>
        <dbReference type="ARBA" id="ARBA00022729"/>
    </source>
</evidence>
<evidence type="ECO:0000256" key="4">
    <source>
        <dbReference type="ARBA" id="ARBA00023139"/>
    </source>
</evidence>
<dbReference type="CDD" id="cd13585">
    <property type="entry name" value="PBP2_TMBP_like"/>
    <property type="match status" value="1"/>
</dbReference>
<feature type="chain" id="PRO_5039721399" evidence="7">
    <location>
        <begin position="20"/>
        <end position="440"/>
    </location>
</feature>
<proteinExistence type="predicted"/>
<dbReference type="EMBL" id="QRDZ01000036">
    <property type="protein sequence ID" value="RED57496.1"/>
    <property type="molecule type" value="Genomic_DNA"/>
</dbReference>
<evidence type="ECO:0000256" key="1">
    <source>
        <dbReference type="ARBA" id="ARBA00022475"/>
    </source>
</evidence>
<organism evidence="8 9">
    <name type="scientific">Cohnella phaseoli</name>
    <dbReference type="NCBI Taxonomy" id="456490"/>
    <lineage>
        <taxon>Bacteria</taxon>
        <taxon>Bacillati</taxon>
        <taxon>Bacillota</taxon>
        <taxon>Bacilli</taxon>
        <taxon>Bacillales</taxon>
        <taxon>Paenibacillaceae</taxon>
        <taxon>Cohnella</taxon>
    </lineage>
</organism>
<dbReference type="PROSITE" id="PS51257">
    <property type="entry name" value="PROKAR_LIPOPROTEIN"/>
    <property type="match status" value="1"/>
</dbReference>
<keyword evidence="2 7" id="KW-0732">Signal</keyword>
<dbReference type="Proteomes" id="UP000256977">
    <property type="component" value="Unassembled WGS sequence"/>
</dbReference>
<accession>A0A3D9I8L3</accession>
<comment type="caution">
    <text evidence="8">The sequence shown here is derived from an EMBL/GenBank/DDBJ whole genome shotgun (WGS) entry which is preliminary data.</text>
</comment>
<dbReference type="RefSeq" id="WP_116064699.1">
    <property type="nucleotide sequence ID" value="NZ_QRDZ01000036.1"/>
</dbReference>
<keyword evidence="5" id="KW-0449">Lipoprotein</keyword>
<dbReference type="PANTHER" id="PTHR43649">
    <property type="entry name" value="ARABINOSE-BINDING PROTEIN-RELATED"/>
    <property type="match status" value="1"/>
</dbReference>
<evidence type="ECO:0000256" key="6">
    <source>
        <dbReference type="SAM" id="MobiDB-lite"/>
    </source>
</evidence>
<reference evidence="8 9" key="1">
    <citation type="submission" date="2018-07" db="EMBL/GenBank/DDBJ databases">
        <title>Genomic Encyclopedia of Type Strains, Phase III (KMG-III): the genomes of soil and plant-associated and newly described type strains.</title>
        <authorList>
            <person name="Whitman W."/>
        </authorList>
    </citation>
    <scope>NUCLEOTIDE SEQUENCE [LARGE SCALE GENOMIC DNA]</scope>
    <source>
        <strain evidence="8 9">CECT 7287</strain>
    </source>
</reference>
<sequence length="440" mass="47940">MYKKSAYLMTVILAAAVTASGCGSSGNTDGAKPTSSGSPAASQSTSQTSEPAGEKQVTLKVLSFKSGQEIGNMEQLNEKFEQENPGIQIELEAKGGTAYKELLKARAASGELADVVMVHPGYSSLGPYAEADYLLDLSGEPWAGDIADSAKSVTSFEGKLYALPNDLAALGVYYNKEVFEKLGLAVPTTYDEFLEICEKIKASGMNAIALNKDWQIFDTYTFAPSWIYANHPDFDDKMNAGEGTFAGVWEEMFQAYEDLYKNYAPKDAQGLSGDAAQNNFANGKAAMMINGSWAYPSLKQANPDLQFGMFPLPNREGAIWAAAAVGTTWAINKDSAQIEAAKTYLKFWADPANQASWAQSQNSFPTNMQAKQDVEEGLKPIADAIAQGNYWRFLDQGWINPNLQPEFQTNTQKLLYGQLTVEGVTQALDAEMKKYVEQNR</sequence>
<dbReference type="OrthoDB" id="9798191at2"/>
<dbReference type="PANTHER" id="PTHR43649:SF33">
    <property type="entry name" value="POLYGALACTURONAN_RHAMNOGALACTURONAN-BINDING PROTEIN YTCQ"/>
    <property type="match status" value="1"/>
</dbReference>
<dbReference type="SUPFAM" id="SSF53850">
    <property type="entry name" value="Periplasmic binding protein-like II"/>
    <property type="match status" value="1"/>
</dbReference>
<evidence type="ECO:0000313" key="9">
    <source>
        <dbReference type="Proteomes" id="UP000256977"/>
    </source>
</evidence>
<dbReference type="AlphaFoldDB" id="A0A3D9I8L3"/>
<dbReference type="InterPro" id="IPR050490">
    <property type="entry name" value="Bact_solute-bd_prot1"/>
</dbReference>
<feature type="compositionally biased region" description="Low complexity" evidence="6">
    <location>
        <begin position="33"/>
        <end position="51"/>
    </location>
</feature>
<feature type="region of interest" description="Disordered" evidence="6">
    <location>
        <begin position="23"/>
        <end position="56"/>
    </location>
</feature>
<dbReference type="InterPro" id="IPR006059">
    <property type="entry name" value="SBP"/>
</dbReference>
<keyword evidence="4" id="KW-0564">Palmitate</keyword>
<evidence type="ECO:0000256" key="5">
    <source>
        <dbReference type="ARBA" id="ARBA00023288"/>
    </source>
</evidence>
<dbReference type="Pfam" id="PF01547">
    <property type="entry name" value="SBP_bac_1"/>
    <property type="match status" value="1"/>
</dbReference>
<evidence type="ECO:0000256" key="7">
    <source>
        <dbReference type="SAM" id="SignalP"/>
    </source>
</evidence>
<evidence type="ECO:0000313" key="8">
    <source>
        <dbReference type="EMBL" id="RED57496.1"/>
    </source>
</evidence>
<feature type="signal peptide" evidence="7">
    <location>
        <begin position="1"/>
        <end position="19"/>
    </location>
</feature>
<keyword evidence="9" id="KW-1185">Reference proteome</keyword>